<organism evidence="2 3">
    <name type="scientific">Ohtaekwangia koreensis</name>
    <dbReference type="NCBI Taxonomy" id="688867"/>
    <lineage>
        <taxon>Bacteria</taxon>
        <taxon>Pseudomonadati</taxon>
        <taxon>Bacteroidota</taxon>
        <taxon>Cytophagia</taxon>
        <taxon>Cytophagales</taxon>
        <taxon>Fulvivirgaceae</taxon>
        <taxon>Ohtaekwangia</taxon>
    </lineage>
</organism>
<feature type="domain" description="HEPN" evidence="1">
    <location>
        <begin position="148"/>
        <end position="268"/>
    </location>
</feature>
<dbReference type="OrthoDB" id="634374at2"/>
<dbReference type="PROSITE" id="PS50910">
    <property type="entry name" value="HEPN"/>
    <property type="match status" value="1"/>
</dbReference>
<dbReference type="Gene3D" id="1.20.120.330">
    <property type="entry name" value="Nucleotidyltransferases domain 2"/>
    <property type="match status" value="1"/>
</dbReference>
<dbReference type="Proteomes" id="UP000190961">
    <property type="component" value="Unassembled WGS sequence"/>
</dbReference>
<reference evidence="2 3" key="1">
    <citation type="submission" date="2017-02" db="EMBL/GenBank/DDBJ databases">
        <authorList>
            <person name="Peterson S.W."/>
        </authorList>
    </citation>
    <scope>NUCLEOTIDE SEQUENCE [LARGE SCALE GENOMIC DNA]</scope>
    <source>
        <strain evidence="2 3">DSM 25262</strain>
    </source>
</reference>
<dbReference type="SUPFAM" id="SSF81593">
    <property type="entry name" value="Nucleotidyltransferase substrate binding subunit/domain"/>
    <property type="match status" value="1"/>
</dbReference>
<protein>
    <submittedName>
        <fullName evidence="2">HEPN domain-containing protein</fullName>
    </submittedName>
</protein>
<dbReference type="STRING" id="688867.SAMN05660236_0708"/>
<proteinExistence type="predicted"/>
<evidence type="ECO:0000259" key="1">
    <source>
        <dbReference type="PROSITE" id="PS50910"/>
    </source>
</evidence>
<dbReference type="EMBL" id="FUZU01000001">
    <property type="protein sequence ID" value="SKC45844.1"/>
    <property type="molecule type" value="Genomic_DNA"/>
</dbReference>
<evidence type="ECO:0000313" key="3">
    <source>
        <dbReference type="Proteomes" id="UP000190961"/>
    </source>
</evidence>
<accession>A0A1T5J3A1</accession>
<dbReference type="Pfam" id="PF05168">
    <property type="entry name" value="HEPN"/>
    <property type="match status" value="1"/>
</dbReference>
<dbReference type="SMART" id="SM00748">
    <property type="entry name" value="HEPN"/>
    <property type="match status" value="1"/>
</dbReference>
<sequence length="278" mass="31942">MRLADITTPEFRSIIDGIVREISPVAVVCFGHTLSIVNYTSCFQATTSEHHHYDLLIVQSNSNHYKDHEIIDLVKNEFPDGLSVNVLSHSERSVLTAIQQLHPFFCRVFREGHVLYLAVNSPIKMDKIKTVDADVDQSKLAQECKRSFDLSGNFLAMASDALGSHLHDVAVFLLHQSMEQMCIASIKAHLKYRPTTHNLSKLIDLIGCYLPQVKSIFPCNTNDEQLMFDFLRRAYSDVRYKLNYRLPPHIAFSLLERVNEFQNLVEDKYNLEFVWPKV</sequence>
<dbReference type="InterPro" id="IPR007842">
    <property type="entry name" value="HEPN_dom"/>
</dbReference>
<name>A0A1T5J3A1_9BACT</name>
<dbReference type="AlphaFoldDB" id="A0A1T5J3A1"/>
<evidence type="ECO:0000313" key="2">
    <source>
        <dbReference type="EMBL" id="SKC45844.1"/>
    </source>
</evidence>
<gene>
    <name evidence="2" type="ORF">SAMN05660236_0708</name>
</gene>
<dbReference type="RefSeq" id="WP_079685312.1">
    <property type="nucleotide sequence ID" value="NZ_FUZU01000001.1"/>
</dbReference>
<keyword evidence="3" id="KW-1185">Reference proteome</keyword>